<dbReference type="PANTHER" id="PTHR43047">
    <property type="entry name" value="TWO-COMPONENT HISTIDINE PROTEIN KINASE"/>
    <property type="match status" value="1"/>
</dbReference>
<evidence type="ECO:0000256" key="9">
    <source>
        <dbReference type="ARBA" id="ARBA00022777"/>
    </source>
</evidence>
<feature type="domain" description="PAS" evidence="18">
    <location>
        <begin position="213"/>
        <end position="284"/>
    </location>
</feature>
<evidence type="ECO:0000256" key="1">
    <source>
        <dbReference type="ARBA" id="ARBA00000085"/>
    </source>
</evidence>
<dbReference type="Proteomes" id="UP000003257">
    <property type="component" value="Unassembled WGS sequence"/>
</dbReference>
<accession>A0ABM9XBA6</accession>
<dbReference type="PANTHER" id="PTHR43047:SF72">
    <property type="entry name" value="OSMOSENSING HISTIDINE PROTEIN KINASE SLN1"/>
    <property type="match status" value="1"/>
</dbReference>
<dbReference type="NCBIfam" id="TIGR00229">
    <property type="entry name" value="sensory_box"/>
    <property type="match status" value="1"/>
</dbReference>
<dbReference type="SMART" id="SM00387">
    <property type="entry name" value="HATPase_c"/>
    <property type="match status" value="1"/>
</dbReference>
<dbReference type="CDD" id="cd00082">
    <property type="entry name" value="HisKA"/>
    <property type="match status" value="1"/>
</dbReference>
<keyword evidence="6 14" id="KW-0597">Phosphoprotein</keyword>
<evidence type="ECO:0000256" key="10">
    <source>
        <dbReference type="ARBA" id="ARBA00022840"/>
    </source>
</evidence>
<evidence type="ECO:0000256" key="12">
    <source>
        <dbReference type="ARBA" id="ARBA00023012"/>
    </source>
</evidence>
<feature type="transmembrane region" description="Helical" evidence="15">
    <location>
        <begin position="17"/>
        <end position="37"/>
    </location>
</feature>
<keyword evidence="21" id="KW-1185">Reference proteome</keyword>
<sequence length="865" mass="95896">MKDATQFGPARARSRQVLVLALVVGMSIAAYLAYNVWDRIRALDSAQQDHAEWVFTQIEIEFLKTDRALTQAQSATPEALVEFRKRFDIFYSRVLLAERVRNNAKAKPQIRELRALLDRFLPVIDGTDAQLAAALDDIDTMLRTVEDLPREIALASIAIASEMSQNERHEIVRLIEVMAAIVLIVTLALVGAVYRLSRQASRLNRTSQMVEENHLRLAKTLQASLDAIVVINERGEIEDFNGSAEEIFGITHEAAKGRSYVNLLIPPEDRTTHHKRLMKFRETGETEVADKGRREFEMIDQNGRIFPVEMSVSQSPSAEGSLFIAYIRDITEKRQREAEIITARDEALDAYQEKSRFFAMMSHEMRTPLNGVISALQLLQDDRLDNEQKRYVDAAMVSGEILLSHINDVLAIERSEAGTYEQVQQACGMTVLMAGIINTMEPLAEAGGTRLHLDLTRLEDKPIVTDPRAIQQILVNLLSNAIKFNPGGDVTLRGWFAETSTKAGEEFHFQVEDDGSGIPAEDIDRIFEDFVSLDSRYERRTGGTGLGLGIVRRLVKRLGGEIKCESVLGKGACFTIRLPVEVVDAVQADPSDNISDLHEKRIEQTPAARLNLLLVDDNEINRDLIKAMLERIGHEVTLASGGREAIALAESAAFDAILMDISMPDVNGVQATKAILSGNGPNQTTPILAVTAHALPKERAEFATVGMSGFLQKPLDMKVLRARLQEIAVREVMPDQPLPVRLTNAQTSVQGKFTKRPLLDERQMTDLFDLLGDEKLRERVQKLIDQVADDLPNLLAADSLPDLQTRAHGLAGMCGMLGADRLHGLLKEIETACKTDKHEGARGLCEALPGTWCATQAAMKAQVGL</sequence>
<evidence type="ECO:0000259" key="19">
    <source>
        <dbReference type="PROSITE" id="PS50113"/>
    </source>
</evidence>
<comment type="subcellular location">
    <subcellularLocation>
        <location evidence="2">Cell inner membrane</location>
        <topology evidence="2">Multi-pass membrane protein</topology>
    </subcellularLocation>
</comment>
<dbReference type="CDD" id="cd17546">
    <property type="entry name" value="REC_hyHK_CKI1_RcsC-like"/>
    <property type="match status" value="1"/>
</dbReference>
<comment type="catalytic activity">
    <reaction evidence="1">
        <text>ATP + protein L-histidine = ADP + protein N-phospho-L-histidine.</text>
        <dbReference type="EC" id="2.7.13.3"/>
    </reaction>
</comment>
<evidence type="ECO:0000256" key="3">
    <source>
        <dbReference type="ARBA" id="ARBA00012438"/>
    </source>
</evidence>
<evidence type="ECO:0000313" key="21">
    <source>
        <dbReference type="Proteomes" id="UP000003257"/>
    </source>
</evidence>
<dbReference type="InterPro" id="IPR004358">
    <property type="entry name" value="Sig_transdc_His_kin-like_C"/>
</dbReference>
<dbReference type="Pfam" id="PF02518">
    <property type="entry name" value="HATPase_c"/>
    <property type="match status" value="1"/>
</dbReference>
<evidence type="ECO:0000256" key="2">
    <source>
        <dbReference type="ARBA" id="ARBA00004429"/>
    </source>
</evidence>
<dbReference type="CDD" id="cd00130">
    <property type="entry name" value="PAS"/>
    <property type="match status" value="1"/>
</dbReference>
<dbReference type="SUPFAM" id="SSF52172">
    <property type="entry name" value="CheY-like"/>
    <property type="match status" value="1"/>
</dbReference>
<keyword evidence="5" id="KW-0997">Cell inner membrane</keyword>
<reference evidence="20 21" key="1">
    <citation type="submission" date="2007-11" db="EMBL/GenBank/DDBJ databases">
        <authorList>
            <person name="Wagner-Dobler I."/>
            <person name="Ferriera S."/>
            <person name="Johnson J."/>
            <person name="Kravitz S."/>
            <person name="Beeson K."/>
            <person name="Sutton G."/>
            <person name="Rogers Y.-H."/>
            <person name="Friedman R."/>
            <person name="Frazier M."/>
            <person name="Venter J.C."/>
        </authorList>
    </citation>
    <scope>NUCLEOTIDE SEQUENCE [LARGE SCALE GENOMIC DNA]</scope>
    <source>
        <strain evidence="20 21">HEL-45</strain>
    </source>
</reference>
<organism evidence="20 21">
    <name type="scientific">Sulfitobacter indolifex HEL-45</name>
    <dbReference type="NCBI Taxonomy" id="391624"/>
    <lineage>
        <taxon>Bacteria</taxon>
        <taxon>Pseudomonadati</taxon>
        <taxon>Pseudomonadota</taxon>
        <taxon>Alphaproteobacteria</taxon>
        <taxon>Rhodobacterales</taxon>
        <taxon>Roseobacteraceae</taxon>
        <taxon>Sulfitobacter</taxon>
    </lineage>
</organism>
<dbReference type="SMART" id="SM00388">
    <property type="entry name" value="HisKA"/>
    <property type="match status" value="1"/>
</dbReference>
<evidence type="ECO:0000256" key="4">
    <source>
        <dbReference type="ARBA" id="ARBA00022475"/>
    </source>
</evidence>
<feature type="domain" description="PAC" evidence="19">
    <location>
        <begin position="292"/>
        <end position="342"/>
    </location>
</feature>
<feature type="transmembrane region" description="Helical" evidence="15">
    <location>
        <begin position="171"/>
        <end position="194"/>
    </location>
</feature>
<keyword evidence="12" id="KW-0902">Two-component regulatory system</keyword>
<dbReference type="PRINTS" id="PR00344">
    <property type="entry name" value="BCTRLSENSOR"/>
</dbReference>
<keyword evidence="9 20" id="KW-0418">Kinase</keyword>
<dbReference type="EC" id="2.7.13.3" evidence="3"/>
<feature type="domain" description="Response regulatory" evidence="17">
    <location>
        <begin position="611"/>
        <end position="728"/>
    </location>
</feature>
<dbReference type="PROSITE" id="PS50112">
    <property type="entry name" value="PAS"/>
    <property type="match status" value="1"/>
</dbReference>
<feature type="modified residue" description="4-aspartylphosphate" evidence="14">
    <location>
        <position position="660"/>
    </location>
</feature>
<dbReference type="SUPFAM" id="SSF55785">
    <property type="entry name" value="PYP-like sensor domain (PAS domain)"/>
    <property type="match status" value="1"/>
</dbReference>
<evidence type="ECO:0000256" key="6">
    <source>
        <dbReference type="ARBA" id="ARBA00022553"/>
    </source>
</evidence>
<dbReference type="Gene3D" id="1.10.287.130">
    <property type="match status" value="1"/>
</dbReference>
<dbReference type="Pfam" id="PF00072">
    <property type="entry name" value="Response_reg"/>
    <property type="match status" value="1"/>
</dbReference>
<evidence type="ECO:0000256" key="13">
    <source>
        <dbReference type="ARBA" id="ARBA00023136"/>
    </source>
</evidence>
<dbReference type="Gene3D" id="3.30.450.20">
    <property type="entry name" value="PAS domain"/>
    <property type="match status" value="1"/>
</dbReference>
<dbReference type="InterPro" id="IPR001789">
    <property type="entry name" value="Sig_transdc_resp-reg_receiver"/>
</dbReference>
<evidence type="ECO:0000256" key="15">
    <source>
        <dbReference type="SAM" id="Phobius"/>
    </source>
</evidence>
<keyword evidence="13 15" id="KW-0472">Membrane</keyword>
<evidence type="ECO:0000256" key="11">
    <source>
        <dbReference type="ARBA" id="ARBA00022989"/>
    </source>
</evidence>
<dbReference type="Gene3D" id="3.40.50.2300">
    <property type="match status" value="1"/>
</dbReference>
<dbReference type="SUPFAM" id="SSF55874">
    <property type="entry name" value="ATPase domain of HSP90 chaperone/DNA topoisomerase II/histidine kinase"/>
    <property type="match status" value="1"/>
</dbReference>
<dbReference type="InterPro" id="IPR008207">
    <property type="entry name" value="Sig_transdc_His_kin_Hpt_dom"/>
</dbReference>
<keyword evidence="7" id="KW-0808">Transferase</keyword>
<dbReference type="SMART" id="SM00448">
    <property type="entry name" value="REC"/>
    <property type="match status" value="1"/>
</dbReference>
<dbReference type="InterPro" id="IPR036641">
    <property type="entry name" value="HPT_dom_sf"/>
</dbReference>
<dbReference type="InterPro" id="IPR036890">
    <property type="entry name" value="HATPase_C_sf"/>
</dbReference>
<gene>
    <name evidence="20" type="ORF">OIHEL45_08410</name>
</gene>
<dbReference type="InterPro" id="IPR035965">
    <property type="entry name" value="PAS-like_dom_sf"/>
</dbReference>
<dbReference type="Gene3D" id="1.20.120.160">
    <property type="entry name" value="HPT domain"/>
    <property type="match status" value="1"/>
</dbReference>
<dbReference type="PROSITE" id="PS50110">
    <property type="entry name" value="RESPONSE_REGULATORY"/>
    <property type="match status" value="1"/>
</dbReference>
<evidence type="ECO:0000256" key="14">
    <source>
        <dbReference type="PROSITE-ProRule" id="PRU00169"/>
    </source>
</evidence>
<name>A0ABM9XBA6_9RHOB</name>
<evidence type="ECO:0000259" key="16">
    <source>
        <dbReference type="PROSITE" id="PS50109"/>
    </source>
</evidence>
<evidence type="ECO:0000256" key="7">
    <source>
        <dbReference type="ARBA" id="ARBA00022679"/>
    </source>
</evidence>
<dbReference type="SUPFAM" id="SSF47226">
    <property type="entry name" value="Histidine-containing phosphotransfer domain, HPT domain"/>
    <property type="match status" value="1"/>
</dbReference>
<dbReference type="GO" id="GO:0016301">
    <property type="term" value="F:kinase activity"/>
    <property type="evidence" value="ECO:0007669"/>
    <property type="project" value="UniProtKB-KW"/>
</dbReference>
<feature type="domain" description="Histidine kinase" evidence="16">
    <location>
        <begin position="360"/>
        <end position="582"/>
    </location>
</feature>
<protein>
    <recommendedName>
        <fullName evidence="3">histidine kinase</fullName>
        <ecNumber evidence="3">2.7.13.3</ecNumber>
    </recommendedName>
</protein>
<evidence type="ECO:0000256" key="5">
    <source>
        <dbReference type="ARBA" id="ARBA00022519"/>
    </source>
</evidence>
<dbReference type="PROSITE" id="PS50113">
    <property type="entry name" value="PAC"/>
    <property type="match status" value="1"/>
</dbReference>
<keyword evidence="10" id="KW-0067">ATP-binding</keyword>
<dbReference type="PROSITE" id="PS50109">
    <property type="entry name" value="HIS_KIN"/>
    <property type="match status" value="1"/>
</dbReference>
<evidence type="ECO:0000259" key="17">
    <source>
        <dbReference type="PROSITE" id="PS50110"/>
    </source>
</evidence>
<comment type="caution">
    <text evidence="20">The sequence shown here is derived from an EMBL/GenBank/DDBJ whole genome shotgun (WGS) entry which is preliminary data.</text>
</comment>
<keyword evidence="8 15" id="KW-0812">Transmembrane</keyword>
<dbReference type="InterPro" id="IPR003661">
    <property type="entry name" value="HisK_dim/P_dom"/>
</dbReference>
<evidence type="ECO:0000256" key="8">
    <source>
        <dbReference type="ARBA" id="ARBA00022692"/>
    </source>
</evidence>
<proteinExistence type="predicted"/>
<dbReference type="Pfam" id="PF13426">
    <property type="entry name" value="PAS_9"/>
    <property type="match status" value="1"/>
</dbReference>
<dbReference type="InterPro" id="IPR000014">
    <property type="entry name" value="PAS"/>
</dbReference>
<dbReference type="EMBL" id="ABID01000001">
    <property type="protein sequence ID" value="EDQ06826.1"/>
    <property type="molecule type" value="Genomic_DNA"/>
</dbReference>
<dbReference type="SUPFAM" id="SSF47384">
    <property type="entry name" value="Homodimeric domain of signal transducing histidine kinase"/>
    <property type="match status" value="1"/>
</dbReference>
<dbReference type="RefSeq" id="WP_007118893.1">
    <property type="nucleotide sequence ID" value="NZ_ABID01000001.1"/>
</dbReference>
<dbReference type="Pfam" id="PF01627">
    <property type="entry name" value="Hpt"/>
    <property type="match status" value="1"/>
</dbReference>
<dbReference type="Pfam" id="PF00512">
    <property type="entry name" value="HisKA"/>
    <property type="match status" value="1"/>
</dbReference>
<dbReference type="CDD" id="cd00088">
    <property type="entry name" value="HPT"/>
    <property type="match status" value="1"/>
</dbReference>
<evidence type="ECO:0000259" key="18">
    <source>
        <dbReference type="PROSITE" id="PS50112"/>
    </source>
</evidence>
<dbReference type="InterPro" id="IPR011006">
    <property type="entry name" value="CheY-like_superfamily"/>
</dbReference>
<dbReference type="Gene3D" id="3.30.565.10">
    <property type="entry name" value="Histidine kinase-like ATPase, C-terminal domain"/>
    <property type="match status" value="1"/>
</dbReference>
<dbReference type="InterPro" id="IPR000700">
    <property type="entry name" value="PAS-assoc_C"/>
</dbReference>
<dbReference type="InterPro" id="IPR005467">
    <property type="entry name" value="His_kinase_dom"/>
</dbReference>
<keyword evidence="4" id="KW-1003">Cell membrane</keyword>
<dbReference type="SMART" id="SM00091">
    <property type="entry name" value="PAS"/>
    <property type="match status" value="1"/>
</dbReference>
<keyword evidence="11 15" id="KW-1133">Transmembrane helix</keyword>
<dbReference type="InterPro" id="IPR003594">
    <property type="entry name" value="HATPase_dom"/>
</dbReference>
<keyword evidence="10" id="KW-0547">Nucleotide-binding</keyword>
<dbReference type="InterPro" id="IPR036097">
    <property type="entry name" value="HisK_dim/P_sf"/>
</dbReference>
<evidence type="ECO:0000313" key="20">
    <source>
        <dbReference type="EMBL" id="EDQ06826.1"/>
    </source>
</evidence>